<proteinExistence type="predicted"/>
<reference evidence="1 2" key="1">
    <citation type="submission" date="2017-06" db="EMBL/GenBank/DDBJ databases">
        <authorList>
            <person name="Russell D.A."/>
            <person name="Jacobs-Sera D."/>
            <person name="Duda R."/>
            <person name="Hatfull G.F."/>
            <person name="Hendrix R.W."/>
        </authorList>
    </citation>
    <scope>NUCLEOTIDE SEQUENCE [LARGE SCALE GENOMIC DNA]</scope>
</reference>
<dbReference type="RefSeq" id="YP_009664512.1">
    <property type="nucleotide sequence ID" value="NC_043027.1"/>
</dbReference>
<evidence type="ECO:0000313" key="1">
    <source>
        <dbReference type="EMBL" id="ASU00133.1"/>
    </source>
</evidence>
<protein>
    <submittedName>
        <fullName evidence="1">Uncharacterized protein</fullName>
    </submittedName>
</protein>
<sequence>MDNQQLYWLIIFVHIFTNGVQRLSQMGVHYKHSGNREVLNSNAEELDIVSTLGKLRAVHKRTVWK</sequence>
<gene>
    <name evidence="1" type="primary">311</name>
    <name evidence="1" type="ORF">PBI_PBS1_311</name>
</gene>
<dbReference type="EMBL" id="MF360957">
    <property type="protein sequence ID" value="ASU00133.1"/>
    <property type="molecule type" value="Genomic_DNA"/>
</dbReference>
<dbReference type="GeneID" id="40524544"/>
<organism evidence="1 2">
    <name type="scientific">Bacillus phage PBS1</name>
    <dbReference type="NCBI Taxonomy" id="2884423"/>
    <lineage>
        <taxon>Viruses</taxon>
        <taxon>Duplodnaviria</taxon>
        <taxon>Heunggongvirae</taxon>
        <taxon>Uroviricota</taxon>
        <taxon>Caudoviricetes</taxon>
        <taxon>Takahashivirus</taxon>
        <taxon>Bacillus phage PBS1</taxon>
    </lineage>
</organism>
<keyword evidence="2" id="KW-1185">Reference proteome</keyword>
<dbReference type="Proteomes" id="UP000226236">
    <property type="component" value="Segment"/>
</dbReference>
<evidence type="ECO:0000313" key="2">
    <source>
        <dbReference type="Proteomes" id="UP000226236"/>
    </source>
</evidence>
<accession>A0A223LDV0</accession>
<name>A0A223LDV0_BPPB1</name>